<dbReference type="PIRSF" id="PIRSF015730">
    <property type="entry name" value="TFAR19"/>
    <property type="match status" value="1"/>
</dbReference>
<dbReference type="EMBL" id="UYYF01000321">
    <property type="protein sequence ID" value="VDM97676.1"/>
    <property type="molecule type" value="Genomic_DNA"/>
</dbReference>
<dbReference type="GO" id="GO:0005634">
    <property type="term" value="C:nucleus"/>
    <property type="evidence" value="ECO:0007669"/>
    <property type="project" value="TreeGrafter"/>
</dbReference>
<proteinExistence type="inferred from homology"/>
<dbReference type="AlphaFoldDB" id="A0A0N5CP30"/>
<organism evidence="5">
    <name type="scientific">Thelazia callipaeda</name>
    <name type="common">Oriental eyeworm</name>
    <name type="synonym">Parasitic nematode</name>
    <dbReference type="NCBI Taxonomy" id="103827"/>
    <lineage>
        <taxon>Eukaryota</taxon>
        <taxon>Metazoa</taxon>
        <taxon>Ecdysozoa</taxon>
        <taxon>Nematoda</taxon>
        <taxon>Chromadorea</taxon>
        <taxon>Rhabditida</taxon>
        <taxon>Spirurina</taxon>
        <taxon>Spiruromorpha</taxon>
        <taxon>Thelazioidea</taxon>
        <taxon>Thelaziidae</taxon>
        <taxon>Thelazia</taxon>
    </lineage>
</organism>
<reference evidence="5" key="1">
    <citation type="submission" date="2017-02" db="UniProtKB">
        <authorList>
            <consortium name="WormBaseParasite"/>
        </authorList>
    </citation>
    <scope>IDENTIFICATION</scope>
</reference>
<dbReference type="WBParaSite" id="TCLT_0000196201-mRNA-1">
    <property type="protein sequence ID" value="TCLT_0000196201-mRNA-1"/>
    <property type="gene ID" value="TCLT_0000196201"/>
</dbReference>
<evidence type="ECO:0000256" key="2">
    <source>
        <dbReference type="SAM" id="MobiDB-lite"/>
    </source>
</evidence>
<dbReference type="Gene3D" id="1.10.8.140">
    <property type="entry name" value="PDCD5-like"/>
    <property type="match status" value="1"/>
</dbReference>
<evidence type="ECO:0000313" key="3">
    <source>
        <dbReference type="EMBL" id="VDM97676.1"/>
    </source>
</evidence>
<dbReference type="Pfam" id="PF01984">
    <property type="entry name" value="dsDNA_bind"/>
    <property type="match status" value="1"/>
</dbReference>
<evidence type="ECO:0000313" key="4">
    <source>
        <dbReference type="Proteomes" id="UP000276776"/>
    </source>
</evidence>
<dbReference type="PANTHER" id="PTHR10840:SF0">
    <property type="entry name" value="PROGRAMMED CELL DEATH PROTEIN 5"/>
    <property type="match status" value="1"/>
</dbReference>
<dbReference type="GO" id="GO:0005829">
    <property type="term" value="C:cytosol"/>
    <property type="evidence" value="ECO:0007669"/>
    <property type="project" value="TreeGrafter"/>
</dbReference>
<name>A0A0N5CP30_THECL</name>
<reference evidence="3 4" key="2">
    <citation type="submission" date="2018-11" db="EMBL/GenBank/DDBJ databases">
        <authorList>
            <consortium name="Pathogen Informatics"/>
        </authorList>
    </citation>
    <scope>NUCLEOTIDE SEQUENCE [LARGE SCALE GENOMIC DNA]</scope>
</reference>
<evidence type="ECO:0000313" key="5">
    <source>
        <dbReference type="WBParaSite" id="TCLT_0000196201-mRNA-1"/>
    </source>
</evidence>
<dbReference type="GO" id="GO:0003677">
    <property type="term" value="F:DNA binding"/>
    <property type="evidence" value="ECO:0007669"/>
    <property type="project" value="InterPro"/>
</dbReference>
<dbReference type="Proteomes" id="UP000276776">
    <property type="component" value="Unassembled WGS sequence"/>
</dbReference>
<evidence type="ECO:0000256" key="1">
    <source>
        <dbReference type="ARBA" id="ARBA00010490"/>
    </source>
</evidence>
<dbReference type="SUPFAM" id="SSF46950">
    <property type="entry name" value="Double-stranded DNA-binding domain"/>
    <property type="match status" value="1"/>
</dbReference>
<dbReference type="STRING" id="103827.A0A0N5CP30"/>
<gene>
    <name evidence="3" type="ORF">TCLT_LOCUS1963</name>
</gene>
<feature type="region of interest" description="Disordered" evidence="2">
    <location>
        <begin position="15"/>
        <end position="47"/>
    </location>
</feature>
<dbReference type="OMA" id="IANMAMQ"/>
<keyword evidence="4" id="KW-1185">Reference proteome</keyword>
<comment type="similarity">
    <text evidence="1">Belongs to the PDCD5 family.</text>
</comment>
<feature type="compositionally biased region" description="Basic and acidic residues" evidence="2">
    <location>
        <begin position="20"/>
        <end position="47"/>
    </location>
</feature>
<dbReference type="PANTHER" id="PTHR10840">
    <property type="entry name" value="PROGRAMMED CELL DEATH PROTEIN 5"/>
    <property type="match status" value="1"/>
</dbReference>
<protein>
    <submittedName>
        <fullName evidence="5">Programmed cell death protein 5</fullName>
    </submittedName>
</protein>
<dbReference type="InterPro" id="IPR002836">
    <property type="entry name" value="PDCD5-like"/>
</dbReference>
<sequence>MADIQLDDPQKAIDVFGNFTEEKSDNSSRDQKKALAEEKKKAAEREDEMKNAILSQILDQDAMSRLSSLSAVKPEKAKMVENMIIQMRRNGQIAGKITDETLKQLLNRFSEHERQTTVVKFDRRRAAIDSDSD</sequence>
<dbReference type="InterPro" id="IPR036883">
    <property type="entry name" value="PDCD5-like_sf"/>
</dbReference>
<accession>A0A0N5CP30</accession>
<dbReference type="OrthoDB" id="10252486at2759"/>